<evidence type="ECO:0000256" key="8">
    <source>
        <dbReference type="ARBA" id="ARBA00023235"/>
    </source>
</evidence>
<proteinExistence type="predicted"/>
<dbReference type="InterPro" id="IPR025895">
    <property type="entry name" value="LAM_C_dom"/>
</dbReference>
<dbReference type="SUPFAM" id="SSF102114">
    <property type="entry name" value="Radical SAM enzymes"/>
    <property type="match status" value="1"/>
</dbReference>
<dbReference type="InterPro" id="IPR007197">
    <property type="entry name" value="rSAM"/>
</dbReference>
<evidence type="ECO:0000256" key="4">
    <source>
        <dbReference type="ARBA" id="ARBA00022723"/>
    </source>
</evidence>
<dbReference type="InterPro" id="IPR013785">
    <property type="entry name" value="Aldolase_TIM"/>
</dbReference>
<sequence length="449" mass="51931">MGTKRGEINGKNMWGGDLFSSSEKEEPPSIIISQKVYFWQKFPLYENVSPDEFLDYRWQIKNMIRTPEHLFNAFPFLTEEEKKNIEAVAKIYPILISPYYLSLIDPYDPNDPIRKQAIPTIDELFDTESIYDPLEEEKDEAAPGLVHRYPDRVLLITTNFCPTYCRHCTRKRILGKGRTVKSLLEFDKVLDYLREHPEITDVIVSGGDPLTLPLHKLKMILDGLKSIPSIEVVRIGSRVPVTLPMRLYDRELLNLLSKYDFLWLNTHFNHPNEITEYSKRAVLNLLKIGIPVNNQTVLLKGVNDDVDTMRKLFKGLLRIKVKPYYLFHCDPTKGVSHFRTSVYKGIEIMEGLRGHISGLAVPTYVIDAPHGGGKVPVMPNYVISMSEDKIILRNFEGMIFSYLNKPSKRKNKERGKKEEGILSLFEGEREYLIPVENLRMKRRSEKSNP</sequence>
<feature type="modified residue" description="N6-(pyridoxal phosphate)lysine" evidence="10">
    <location>
        <position position="374"/>
    </location>
</feature>
<evidence type="ECO:0000256" key="6">
    <source>
        <dbReference type="ARBA" id="ARBA00023004"/>
    </source>
</evidence>
<keyword evidence="4 9" id="KW-0479">Metal-binding</keyword>
<dbReference type="PIRSF" id="PIRSF004911">
    <property type="entry name" value="DUF160"/>
    <property type="match status" value="1"/>
</dbReference>
<dbReference type="CDD" id="cd01335">
    <property type="entry name" value="Radical_SAM"/>
    <property type="match status" value="1"/>
</dbReference>
<dbReference type="PANTHER" id="PTHR30538">
    <property type="entry name" value="LYSINE 2,3-AMINOMUTASE-RELATED"/>
    <property type="match status" value="1"/>
</dbReference>
<keyword evidence="5 10" id="KW-0663">Pyridoxal phosphate</keyword>
<dbReference type="AlphaFoldDB" id="A0A7V4ABQ7"/>
<dbReference type="PROSITE" id="PS51918">
    <property type="entry name" value="RADICAL_SAM"/>
    <property type="match status" value="1"/>
</dbReference>
<dbReference type="Gene3D" id="6.20.120.40">
    <property type="match status" value="1"/>
</dbReference>
<dbReference type="Pfam" id="PF12544">
    <property type="entry name" value="LAM_C"/>
    <property type="match status" value="1"/>
</dbReference>
<evidence type="ECO:0000256" key="7">
    <source>
        <dbReference type="ARBA" id="ARBA00023014"/>
    </source>
</evidence>
<reference evidence="12" key="1">
    <citation type="journal article" date="2020" name="mSystems">
        <title>Genome- and Community-Level Interaction Insights into Carbon Utilization and Element Cycling Functions of Hydrothermarchaeota in Hydrothermal Sediment.</title>
        <authorList>
            <person name="Zhou Z."/>
            <person name="Liu Y."/>
            <person name="Xu W."/>
            <person name="Pan J."/>
            <person name="Luo Z.H."/>
            <person name="Li M."/>
        </authorList>
    </citation>
    <scope>NUCLEOTIDE SEQUENCE [LARGE SCALE GENOMIC DNA]</scope>
    <source>
        <strain evidence="12">SpSt-626</strain>
    </source>
</reference>
<accession>A0A7V4ABQ7</accession>
<evidence type="ECO:0000256" key="9">
    <source>
        <dbReference type="PIRSR" id="PIRSR004911-1"/>
    </source>
</evidence>
<dbReference type="Gene3D" id="3.20.20.70">
    <property type="entry name" value="Aldolase class I"/>
    <property type="match status" value="1"/>
</dbReference>
<dbReference type="InterPro" id="IPR058240">
    <property type="entry name" value="rSAM_sf"/>
</dbReference>
<dbReference type="NCBIfam" id="TIGR00238">
    <property type="entry name" value="KamA family radical SAM protein"/>
    <property type="match status" value="1"/>
</dbReference>
<dbReference type="PANTHER" id="PTHR30538:SF1">
    <property type="entry name" value="L-LYSINE 2,3-AMINOMUTASE"/>
    <property type="match status" value="1"/>
</dbReference>
<dbReference type="SFLD" id="SFLDG01070">
    <property type="entry name" value="PLP-dependent"/>
    <property type="match status" value="1"/>
</dbReference>
<comment type="cofactor">
    <cofactor evidence="1 10">
        <name>pyridoxal 5'-phosphate</name>
        <dbReference type="ChEBI" id="CHEBI:597326"/>
    </cofactor>
</comment>
<dbReference type="Gene3D" id="6.10.140.1170">
    <property type="match status" value="1"/>
</dbReference>
<organism evidence="12">
    <name type="scientific">candidate division WOR-3 bacterium</name>
    <dbReference type="NCBI Taxonomy" id="2052148"/>
    <lineage>
        <taxon>Bacteria</taxon>
        <taxon>Bacteria division WOR-3</taxon>
    </lineage>
</organism>
<evidence type="ECO:0000256" key="1">
    <source>
        <dbReference type="ARBA" id="ARBA00001933"/>
    </source>
</evidence>
<feature type="domain" description="Radical SAM core" evidence="11">
    <location>
        <begin position="147"/>
        <end position="359"/>
    </location>
</feature>
<dbReference type="EMBL" id="DTAR01000140">
    <property type="protein sequence ID" value="HGM97738.1"/>
    <property type="molecule type" value="Genomic_DNA"/>
</dbReference>
<dbReference type="InterPro" id="IPR003739">
    <property type="entry name" value="Lys_aminomutase/Glu_NH3_mut"/>
</dbReference>
<evidence type="ECO:0000259" key="11">
    <source>
        <dbReference type="PROSITE" id="PS51918"/>
    </source>
</evidence>
<keyword evidence="8" id="KW-0413">Isomerase</keyword>
<feature type="binding site" evidence="9">
    <location>
        <position position="161"/>
    </location>
    <ligand>
        <name>[4Fe-4S] cluster</name>
        <dbReference type="ChEBI" id="CHEBI:49883"/>
        <note>4Fe-4S-S-AdoMet</note>
    </ligand>
</feature>
<evidence type="ECO:0000313" key="12">
    <source>
        <dbReference type="EMBL" id="HGM97738.1"/>
    </source>
</evidence>
<name>A0A7V4ABQ7_UNCW3</name>
<feature type="binding site" evidence="9">
    <location>
        <position position="165"/>
    </location>
    <ligand>
        <name>[4Fe-4S] cluster</name>
        <dbReference type="ChEBI" id="CHEBI:49883"/>
        <note>4Fe-4S-S-AdoMet</note>
    </ligand>
</feature>
<evidence type="ECO:0000256" key="10">
    <source>
        <dbReference type="PIRSR" id="PIRSR603739-50"/>
    </source>
</evidence>
<dbReference type="SFLD" id="SFLDS00029">
    <property type="entry name" value="Radical_SAM"/>
    <property type="match status" value="1"/>
</dbReference>
<evidence type="ECO:0000256" key="2">
    <source>
        <dbReference type="ARBA" id="ARBA00022485"/>
    </source>
</evidence>
<evidence type="ECO:0000256" key="3">
    <source>
        <dbReference type="ARBA" id="ARBA00022691"/>
    </source>
</evidence>
<feature type="binding site" evidence="9">
    <location>
        <position position="168"/>
    </location>
    <ligand>
        <name>[4Fe-4S] cluster</name>
        <dbReference type="ChEBI" id="CHEBI:49883"/>
        <note>4Fe-4S-S-AdoMet</note>
    </ligand>
</feature>
<dbReference type="Pfam" id="PF04055">
    <property type="entry name" value="Radical_SAM"/>
    <property type="match status" value="1"/>
</dbReference>
<gene>
    <name evidence="12" type="ORF">ENT96_01650</name>
</gene>
<evidence type="ECO:0000256" key="5">
    <source>
        <dbReference type="ARBA" id="ARBA00022898"/>
    </source>
</evidence>
<dbReference type="GO" id="GO:0016853">
    <property type="term" value="F:isomerase activity"/>
    <property type="evidence" value="ECO:0007669"/>
    <property type="project" value="UniProtKB-KW"/>
</dbReference>
<dbReference type="GO" id="GO:0046872">
    <property type="term" value="F:metal ion binding"/>
    <property type="evidence" value="ECO:0007669"/>
    <property type="project" value="UniProtKB-KW"/>
</dbReference>
<comment type="caution">
    <text evidence="12">The sequence shown here is derived from an EMBL/GenBank/DDBJ whole genome shotgun (WGS) entry which is preliminary data.</text>
</comment>
<keyword evidence="3" id="KW-0949">S-adenosyl-L-methionine</keyword>
<keyword evidence="2 9" id="KW-0004">4Fe-4S</keyword>
<protein>
    <submittedName>
        <fullName evidence="12">KamA family radical SAM protein</fullName>
    </submittedName>
</protein>
<keyword evidence="6" id="KW-0408">Iron</keyword>
<keyword evidence="7 9" id="KW-0411">Iron-sulfur</keyword>
<dbReference type="GO" id="GO:0051539">
    <property type="term" value="F:4 iron, 4 sulfur cluster binding"/>
    <property type="evidence" value="ECO:0007669"/>
    <property type="project" value="UniProtKB-KW"/>
</dbReference>